<dbReference type="GO" id="GO:0022857">
    <property type="term" value="F:transmembrane transporter activity"/>
    <property type="evidence" value="ECO:0007669"/>
    <property type="project" value="InterPro"/>
</dbReference>
<keyword evidence="4 6" id="KW-1133">Transmembrane helix</keyword>
<proteinExistence type="predicted"/>
<sequence length="418" mass="44439">MANSVWAAKGPLGNRNFRLILGGAAIGHLLMPLQFVTQILWVQAHAPEDVWLILVALIGASRGVGALTFGLYGGALADRFDRRKLLLTTQALLVLMTIGITGLMLGSDGGTVGFVFFFLLTFLSAGLQSIDMPTRLAIVPDILGPDLTPAGMSLNQVAGQLAMPIALIGMGFIIDSLGFGGAYGLSLIGQFVVILFLARMSERMPFAEPRKQRGVYGFGEAIKDVRDGLAYARGHKVVLWVIVLLVTMMGLGMPAVGNLGPAWITTVIGVEIRDLGWVMMTWGLGSLVAALLMTRFASIPRRGLVIGGGALLFALSYVVFTIDNTVANVVIGNFGLGAGMTTAMVSSTILIQQLVPNEVRGRIMGILQLNMGFAQLMTMPVAILGQWLTLPVLFPGLALVTLGAILLVLATRRQILRA</sequence>
<dbReference type="PANTHER" id="PTHR23513">
    <property type="entry name" value="INTEGRAL MEMBRANE EFFLUX PROTEIN-RELATED"/>
    <property type="match status" value="1"/>
</dbReference>
<dbReference type="InterPro" id="IPR036259">
    <property type="entry name" value="MFS_trans_sf"/>
</dbReference>
<feature type="transmembrane region" description="Helical" evidence="6">
    <location>
        <begin position="390"/>
        <end position="410"/>
    </location>
</feature>
<dbReference type="Gene3D" id="1.20.1250.20">
    <property type="entry name" value="MFS general substrate transporter like domains"/>
    <property type="match status" value="1"/>
</dbReference>
<feature type="transmembrane region" description="Helical" evidence="6">
    <location>
        <begin position="50"/>
        <end position="73"/>
    </location>
</feature>
<dbReference type="AlphaFoldDB" id="A0A381T1H0"/>
<dbReference type="InterPro" id="IPR011701">
    <property type="entry name" value="MFS"/>
</dbReference>
<feature type="domain" description="Major facilitator superfamily (MFS) profile" evidence="7">
    <location>
        <begin position="238"/>
        <end position="418"/>
    </location>
</feature>
<name>A0A381T1H0_9ZZZZ</name>
<protein>
    <recommendedName>
        <fullName evidence="7">Major facilitator superfamily (MFS) profile domain-containing protein</fullName>
    </recommendedName>
</protein>
<dbReference type="Pfam" id="PF07690">
    <property type="entry name" value="MFS_1"/>
    <property type="match status" value="1"/>
</dbReference>
<feature type="transmembrane region" description="Helical" evidence="6">
    <location>
        <begin position="85"/>
        <end position="105"/>
    </location>
</feature>
<accession>A0A381T1H0</accession>
<dbReference type="InterPro" id="IPR020846">
    <property type="entry name" value="MFS_dom"/>
</dbReference>
<evidence type="ECO:0000256" key="2">
    <source>
        <dbReference type="ARBA" id="ARBA00022475"/>
    </source>
</evidence>
<evidence type="ECO:0000313" key="8">
    <source>
        <dbReference type="EMBL" id="SVA10056.1"/>
    </source>
</evidence>
<feature type="transmembrane region" description="Helical" evidence="6">
    <location>
        <begin position="363"/>
        <end position="384"/>
    </location>
</feature>
<dbReference type="EMBL" id="UINC01003885">
    <property type="protein sequence ID" value="SVA10056.1"/>
    <property type="molecule type" value="Genomic_DNA"/>
</dbReference>
<evidence type="ECO:0000256" key="6">
    <source>
        <dbReference type="SAM" id="Phobius"/>
    </source>
</evidence>
<evidence type="ECO:0000259" key="7">
    <source>
        <dbReference type="PROSITE" id="PS50850"/>
    </source>
</evidence>
<organism evidence="8">
    <name type="scientific">marine metagenome</name>
    <dbReference type="NCBI Taxonomy" id="408172"/>
    <lineage>
        <taxon>unclassified sequences</taxon>
        <taxon>metagenomes</taxon>
        <taxon>ecological metagenomes</taxon>
    </lineage>
</organism>
<gene>
    <name evidence="8" type="ORF">METZ01_LOCUS62910</name>
</gene>
<evidence type="ECO:0000256" key="4">
    <source>
        <dbReference type="ARBA" id="ARBA00022989"/>
    </source>
</evidence>
<feature type="transmembrane region" description="Helical" evidence="6">
    <location>
        <begin position="19"/>
        <end position="44"/>
    </location>
</feature>
<dbReference type="CDD" id="cd06173">
    <property type="entry name" value="MFS_MefA_like"/>
    <property type="match status" value="1"/>
</dbReference>
<feature type="transmembrane region" description="Helical" evidence="6">
    <location>
        <begin position="326"/>
        <end position="351"/>
    </location>
</feature>
<feature type="transmembrane region" description="Helical" evidence="6">
    <location>
        <begin position="276"/>
        <end position="296"/>
    </location>
</feature>
<comment type="subcellular location">
    <subcellularLocation>
        <location evidence="1">Cell membrane</location>
        <topology evidence="1">Multi-pass membrane protein</topology>
    </subcellularLocation>
</comment>
<keyword evidence="3 6" id="KW-0812">Transmembrane</keyword>
<dbReference type="GO" id="GO:0005886">
    <property type="term" value="C:plasma membrane"/>
    <property type="evidence" value="ECO:0007669"/>
    <property type="project" value="UniProtKB-SubCell"/>
</dbReference>
<evidence type="ECO:0000256" key="3">
    <source>
        <dbReference type="ARBA" id="ARBA00022692"/>
    </source>
</evidence>
<feature type="transmembrane region" description="Helical" evidence="6">
    <location>
        <begin position="157"/>
        <end position="174"/>
    </location>
</feature>
<evidence type="ECO:0000256" key="1">
    <source>
        <dbReference type="ARBA" id="ARBA00004651"/>
    </source>
</evidence>
<dbReference type="SUPFAM" id="SSF103473">
    <property type="entry name" value="MFS general substrate transporter"/>
    <property type="match status" value="1"/>
</dbReference>
<dbReference type="PROSITE" id="PS50850">
    <property type="entry name" value="MFS"/>
    <property type="match status" value="1"/>
</dbReference>
<feature type="transmembrane region" description="Helical" evidence="6">
    <location>
        <begin position="180"/>
        <end position="198"/>
    </location>
</feature>
<dbReference type="PANTHER" id="PTHR23513:SF11">
    <property type="entry name" value="STAPHYLOFERRIN A TRANSPORTER"/>
    <property type="match status" value="1"/>
</dbReference>
<evidence type="ECO:0000256" key="5">
    <source>
        <dbReference type="ARBA" id="ARBA00023136"/>
    </source>
</evidence>
<feature type="transmembrane region" description="Helical" evidence="6">
    <location>
        <begin position="303"/>
        <end position="320"/>
    </location>
</feature>
<reference evidence="8" key="1">
    <citation type="submission" date="2018-05" db="EMBL/GenBank/DDBJ databases">
        <authorList>
            <person name="Lanie J.A."/>
            <person name="Ng W.-L."/>
            <person name="Kazmierczak K.M."/>
            <person name="Andrzejewski T.M."/>
            <person name="Davidsen T.M."/>
            <person name="Wayne K.J."/>
            <person name="Tettelin H."/>
            <person name="Glass J.I."/>
            <person name="Rusch D."/>
            <person name="Podicherti R."/>
            <person name="Tsui H.-C.T."/>
            <person name="Winkler M.E."/>
        </authorList>
    </citation>
    <scope>NUCLEOTIDE SEQUENCE</scope>
</reference>
<feature type="transmembrane region" description="Helical" evidence="6">
    <location>
        <begin position="237"/>
        <end position="256"/>
    </location>
</feature>
<keyword evidence="2" id="KW-1003">Cell membrane</keyword>
<keyword evidence="5 6" id="KW-0472">Membrane</keyword>
<feature type="transmembrane region" description="Helical" evidence="6">
    <location>
        <begin position="111"/>
        <end position="130"/>
    </location>
</feature>